<dbReference type="GeneID" id="78211693"/>
<gene>
    <name evidence="2" type="ORF">LA749_01725</name>
</gene>
<dbReference type="RefSeq" id="WP_056970302.1">
    <property type="nucleotide sequence ID" value="NZ_CP044496.1"/>
</dbReference>
<dbReference type="Proteomes" id="UP000325393">
    <property type="component" value="Chromosome"/>
</dbReference>
<evidence type="ECO:0000256" key="1">
    <source>
        <dbReference type="SAM" id="Phobius"/>
    </source>
</evidence>
<accession>A0A5P5ZGN7</accession>
<feature type="transmembrane region" description="Helical" evidence="1">
    <location>
        <begin position="37"/>
        <end position="55"/>
    </location>
</feature>
<evidence type="ECO:0000313" key="2">
    <source>
        <dbReference type="EMBL" id="QFG50817.1"/>
    </source>
</evidence>
<protein>
    <submittedName>
        <fullName evidence="2">DUF3278 domain-containing protein</fullName>
    </submittedName>
</protein>
<sequence length="174" mass="20616">MKNWKNKLMQNYLGYPGKRDEYQKSKINEILANDSMLSYYLIVVLMLISFIWDIMHQTITVGTMLLFVAVYFNSAYLTFKLKKYRVLETEFTNKEKYKAALKNAKYRSFWSGIFFGFTMLVLNCYIFPLLSNEALETGWLVLFKSGIWLLAGLAFGFCMYFMMKNKIKFIKDDE</sequence>
<organism evidence="2 3">
    <name type="scientific">Lactobacillus acetotolerans</name>
    <dbReference type="NCBI Taxonomy" id="1600"/>
    <lineage>
        <taxon>Bacteria</taxon>
        <taxon>Bacillati</taxon>
        <taxon>Bacillota</taxon>
        <taxon>Bacilli</taxon>
        <taxon>Lactobacillales</taxon>
        <taxon>Lactobacillaceae</taxon>
        <taxon>Lactobacillus</taxon>
    </lineage>
</organism>
<evidence type="ECO:0000313" key="3">
    <source>
        <dbReference type="Proteomes" id="UP000325393"/>
    </source>
</evidence>
<proteinExistence type="predicted"/>
<feature type="transmembrane region" description="Helical" evidence="1">
    <location>
        <begin position="108"/>
        <end position="130"/>
    </location>
</feature>
<feature type="transmembrane region" description="Helical" evidence="1">
    <location>
        <begin position="142"/>
        <end position="162"/>
    </location>
</feature>
<dbReference type="EMBL" id="CP044496">
    <property type="protein sequence ID" value="QFG50817.1"/>
    <property type="molecule type" value="Genomic_DNA"/>
</dbReference>
<dbReference type="InterPro" id="IPR021697">
    <property type="entry name" value="DUF3278"/>
</dbReference>
<dbReference type="AlphaFoldDB" id="A0A5P5ZGN7"/>
<name>A0A5P5ZGN7_9LACO</name>
<dbReference type="Pfam" id="PF11683">
    <property type="entry name" value="DUF3278"/>
    <property type="match status" value="1"/>
</dbReference>
<feature type="transmembrane region" description="Helical" evidence="1">
    <location>
        <begin position="61"/>
        <end position="79"/>
    </location>
</feature>
<keyword evidence="1" id="KW-1133">Transmembrane helix</keyword>
<reference evidence="2 3" key="1">
    <citation type="submission" date="2019-09" db="EMBL/GenBank/DDBJ databases">
        <title>Genome sequencing of Lactobacillus acetotolerans.</title>
        <authorList>
            <person name="Kim K."/>
        </authorList>
    </citation>
    <scope>NUCLEOTIDE SEQUENCE [LARGE SCALE GENOMIC DNA]</scope>
    <source>
        <strain evidence="2 3">LA749</strain>
    </source>
</reference>
<keyword evidence="1" id="KW-0812">Transmembrane</keyword>
<keyword evidence="1" id="KW-0472">Membrane</keyword>